<keyword evidence="6" id="KW-1185">Reference proteome</keyword>
<keyword evidence="1 5" id="KW-0560">Oxidoreductase</keyword>
<keyword evidence="2" id="KW-0520">NAD</keyword>
<dbReference type="PANTHER" id="PTHR30524">
    <property type="entry name" value="MANNITOL-1-PHOSPHATE 5-DEHYDROGENASE"/>
    <property type="match status" value="1"/>
</dbReference>
<evidence type="ECO:0000259" key="3">
    <source>
        <dbReference type="Pfam" id="PF01232"/>
    </source>
</evidence>
<dbReference type="InterPro" id="IPR000669">
    <property type="entry name" value="Mannitol_DH"/>
</dbReference>
<dbReference type="SUPFAM" id="SSF48179">
    <property type="entry name" value="6-phosphogluconate dehydrogenase C-terminal domain-like"/>
    <property type="match status" value="1"/>
</dbReference>
<evidence type="ECO:0000313" key="5">
    <source>
        <dbReference type="EMBL" id="MFC3811930.1"/>
    </source>
</evidence>
<dbReference type="InterPro" id="IPR008927">
    <property type="entry name" value="6-PGluconate_DH-like_C_sf"/>
</dbReference>
<dbReference type="SUPFAM" id="SSF51735">
    <property type="entry name" value="NAD(P)-binding Rossmann-fold domains"/>
    <property type="match status" value="1"/>
</dbReference>
<organism evidence="5 6">
    <name type="scientific">Lacihabitans lacunae</name>
    <dbReference type="NCBI Taxonomy" id="1028214"/>
    <lineage>
        <taxon>Bacteria</taxon>
        <taxon>Pseudomonadati</taxon>
        <taxon>Bacteroidota</taxon>
        <taxon>Cytophagia</taxon>
        <taxon>Cytophagales</taxon>
        <taxon>Leadbetterellaceae</taxon>
        <taxon>Lacihabitans</taxon>
    </lineage>
</organism>
<dbReference type="Pfam" id="PF08125">
    <property type="entry name" value="Mannitol_dh_C"/>
    <property type="match status" value="1"/>
</dbReference>
<dbReference type="NCBIfam" id="NF002969">
    <property type="entry name" value="PRK03643.1"/>
    <property type="match status" value="1"/>
</dbReference>
<dbReference type="Pfam" id="PF01232">
    <property type="entry name" value="Mannitol_dh"/>
    <property type="match status" value="1"/>
</dbReference>
<evidence type="ECO:0000256" key="1">
    <source>
        <dbReference type="ARBA" id="ARBA00023002"/>
    </source>
</evidence>
<dbReference type="InterPro" id="IPR013131">
    <property type="entry name" value="Mannitol_DH_N"/>
</dbReference>
<feature type="domain" description="Mannitol dehydrogenase C-terminal" evidence="4">
    <location>
        <begin position="268"/>
        <end position="470"/>
    </location>
</feature>
<dbReference type="Gene3D" id="1.10.1040.10">
    <property type="entry name" value="N-(1-d-carboxylethyl)-l-norvaline Dehydrogenase, domain 2"/>
    <property type="match status" value="1"/>
</dbReference>
<dbReference type="InterPro" id="IPR036291">
    <property type="entry name" value="NAD(P)-bd_dom_sf"/>
</dbReference>
<feature type="domain" description="Mannitol dehydrogenase N-terminal" evidence="3">
    <location>
        <begin position="19"/>
        <end position="250"/>
    </location>
</feature>
<dbReference type="Proteomes" id="UP001595616">
    <property type="component" value="Unassembled WGS sequence"/>
</dbReference>
<dbReference type="InterPro" id="IPR023027">
    <property type="entry name" value="Mannitol_DH_CS"/>
</dbReference>
<evidence type="ECO:0000313" key="6">
    <source>
        <dbReference type="Proteomes" id="UP001595616"/>
    </source>
</evidence>
<dbReference type="EC" id="1.1.1.58" evidence="5"/>
<sequence>MLNKSKLNSSFDCSALPEKVLQFGTGVLLRGLCDYFIDKANKQGIFNGSIVVVKTTGPDVSDFTSQDNLYTISVRGIEGGLLLEEDIVVESISRVLSTHTHWDEVLKTAENPELNIIVSNTTEVGLQYHEEDVLSGCPDSFPGKLTAWLHRRFETNKKPLVVIPTELIVDNGKILKDIVFKQIESNKLSGDFKNWVTQNVQFCSSLVDRIVPGKPNAEESEEIFKKLGYKDNLLIKAEAYRLWAIEGENLEDILEFAEADAGVKLEKNIEKYRELKLRLLNAPHTLLCAMSYLSGFDYVKDTLNDVLMEKYITILMLTELGPSIPLDVDLKTTQRYGREVMDRFRNPYLDHKWISISLHYTMKMKMRAIPLLTNYYDVFGTVPQYFARCFAAYLLFMKAVKLEDGVYYGQREGEFYPITCDSAAYFMDVWATSDCSHVINTALANVELWGTDLTKLPGFASNVENHLSNMIHLGVKEVASALNVYA</sequence>
<dbReference type="GO" id="GO:0009026">
    <property type="term" value="F:tagaturonate reductase activity"/>
    <property type="evidence" value="ECO:0007669"/>
    <property type="project" value="UniProtKB-EC"/>
</dbReference>
<dbReference type="EMBL" id="JBHRYQ010000001">
    <property type="protein sequence ID" value="MFC3811930.1"/>
    <property type="molecule type" value="Genomic_DNA"/>
</dbReference>
<evidence type="ECO:0000256" key="2">
    <source>
        <dbReference type="ARBA" id="ARBA00023027"/>
    </source>
</evidence>
<dbReference type="InterPro" id="IPR013328">
    <property type="entry name" value="6PGD_dom2"/>
</dbReference>
<proteinExistence type="predicted"/>
<protein>
    <submittedName>
        <fullName evidence="5">Tagaturonate reductase</fullName>
        <ecNumber evidence="5">1.1.1.58</ecNumber>
    </submittedName>
</protein>
<accession>A0ABV7Z093</accession>
<dbReference type="PANTHER" id="PTHR30524:SF0">
    <property type="entry name" value="ALTRONATE OXIDOREDUCTASE-RELATED"/>
    <property type="match status" value="1"/>
</dbReference>
<reference evidence="6" key="1">
    <citation type="journal article" date="2019" name="Int. J. Syst. Evol. Microbiol.">
        <title>The Global Catalogue of Microorganisms (GCM) 10K type strain sequencing project: providing services to taxonomists for standard genome sequencing and annotation.</title>
        <authorList>
            <consortium name="The Broad Institute Genomics Platform"/>
            <consortium name="The Broad Institute Genome Sequencing Center for Infectious Disease"/>
            <person name="Wu L."/>
            <person name="Ma J."/>
        </authorList>
    </citation>
    <scope>NUCLEOTIDE SEQUENCE [LARGE SCALE GENOMIC DNA]</scope>
    <source>
        <strain evidence="6">CECT 7956</strain>
    </source>
</reference>
<dbReference type="PROSITE" id="PS00974">
    <property type="entry name" value="MANNITOL_DHGENASE"/>
    <property type="match status" value="1"/>
</dbReference>
<dbReference type="RefSeq" id="WP_379838783.1">
    <property type="nucleotide sequence ID" value="NZ_JBHRYQ010000001.1"/>
</dbReference>
<dbReference type="Gene3D" id="3.40.50.720">
    <property type="entry name" value="NAD(P)-binding Rossmann-like Domain"/>
    <property type="match status" value="1"/>
</dbReference>
<dbReference type="PRINTS" id="PR00084">
    <property type="entry name" value="MTLDHDRGNASE"/>
</dbReference>
<comment type="caution">
    <text evidence="5">The sequence shown here is derived from an EMBL/GenBank/DDBJ whole genome shotgun (WGS) entry which is preliminary data.</text>
</comment>
<gene>
    <name evidence="5" type="ORF">ACFOOI_14800</name>
</gene>
<dbReference type="InterPro" id="IPR013118">
    <property type="entry name" value="Mannitol_DH_C"/>
</dbReference>
<evidence type="ECO:0000259" key="4">
    <source>
        <dbReference type="Pfam" id="PF08125"/>
    </source>
</evidence>
<name>A0ABV7Z093_9BACT</name>